<keyword evidence="3" id="KW-1185">Reference proteome</keyword>
<evidence type="ECO:0000313" key="3">
    <source>
        <dbReference type="Proteomes" id="UP001596409"/>
    </source>
</evidence>
<proteinExistence type="predicted"/>
<dbReference type="EMBL" id="JBHSYM010000040">
    <property type="protein sequence ID" value="MFC7013905.1"/>
    <property type="molecule type" value="Genomic_DNA"/>
</dbReference>
<gene>
    <name evidence="2" type="ORF">ACFQMH_19690</name>
</gene>
<accession>A0ABW2E6T4</accession>
<reference evidence="3" key="1">
    <citation type="journal article" date="2019" name="Int. J. Syst. Evol. Microbiol.">
        <title>The Global Catalogue of Microorganisms (GCM) 10K type strain sequencing project: providing services to taxonomists for standard genome sequencing and annotation.</title>
        <authorList>
            <consortium name="The Broad Institute Genomics Platform"/>
            <consortium name="The Broad Institute Genome Sequencing Center for Infectious Disease"/>
            <person name="Wu L."/>
            <person name="Ma J."/>
        </authorList>
    </citation>
    <scope>NUCLEOTIDE SEQUENCE [LARGE SCALE GENOMIC DNA]</scope>
    <source>
        <strain evidence="3">JCM 4855</strain>
    </source>
</reference>
<evidence type="ECO:0000259" key="1">
    <source>
        <dbReference type="Pfam" id="PF13349"/>
    </source>
</evidence>
<protein>
    <submittedName>
        <fullName evidence="2">DUF4097 family beta strand repeat-containing protein</fullName>
    </submittedName>
</protein>
<organism evidence="2 3">
    <name type="scientific">Streptomyces viridiviolaceus</name>
    <dbReference type="NCBI Taxonomy" id="68282"/>
    <lineage>
        <taxon>Bacteria</taxon>
        <taxon>Bacillati</taxon>
        <taxon>Actinomycetota</taxon>
        <taxon>Actinomycetes</taxon>
        <taxon>Kitasatosporales</taxon>
        <taxon>Streptomycetaceae</taxon>
        <taxon>Streptomyces</taxon>
    </lineage>
</organism>
<dbReference type="Proteomes" id="UP001596409">
    <property type="component" value="Unassembled WGS sequence"/>
</dbReference>
<name>A0ABW2E6T4_9ACTN</name>
<dbReference type="InterPro" id="IPR025164">
    <property type="entry name" value="Toastrack_DUF4097"/>
</dbReference>
<sequence length="220" mass="22403">MSVALTGAALTACNGKTTVEESQYEVDEKVTSLRIRTNGGNVEVVAASSSGVSVTERVEYADEKPRTEHSVRKGELSLSATGCARSDASEYSVDYTVAVPRGAIVSVETGGGDISVRGLSGVMEADTGGGNVRIRQSAMKKLSAHTGGGNLDTSFTAAPGQVEAESEGGNITVRLPEGTYAVDARTDGGDREVGIASDPSSAHKVKAYSGGGNITVGTAD</sequence>
<dbReference type="RefSeq" id="WP_189879971.1">
    <property type="nucleotide sequence ID" value="NZ_BMWA01000037.1"/>
</dbReference>
<dbReference type="Pfam" id="PF13349">
    <property type="entry name" value="DUF4097"/>
    <property type="match status" value="1"/>
</dbReference>
<feature type="domain" description="DUF4097" evidence="1">
    <location>
        <begin position="30"/>
        <end position="198"/>
    </location>
</feature>
<evidence type="ECO:0000313" key="2">
    <source>
        <dbReference type="EMBL" id="MFC7013905.1"/>
    </source>
</evidence>
<comment type="caution">
    <text evidence="2">The sequence shown here is derived from an EMBL/GenBank/DDBJ whole genome shotgun (WGS) entry which is preliminary data.</text>
</comment>